<gene>
    <name evidence="2" type="ORF">PsYK624_140720</name>
</gene>
<keyword evidence="3" id="KW-1185">Reference proteome</keyword>
<feature type="compositionally biased region" description="Low complexity" evidence="1">
    <location>
        <begin position="165"/>
        <end position="183"/>
    </location>
</feature>
<evidence type="ECO:0000313" key="2">
    <source>
        <dbReference type="EMBL" id="GJE97850.1"/>
    </source>
</evidence>
<proteinExistence type="predicted"/>
<feature type="non-terminal residue" evidence="2">
    <location>
        <position position="261"/>
    </location>
</feature>
<comment type="caution">
    <text evidence="2">The sequence shown here is derived from an EMBL/GenBank/DDBJ whole genome shotgun (WGS) entry which is preliminary data.</text>
</comment>
<reference evidence="2 3" key="1">
    <citation type="submission" date="2021-08" db="EMBL/GenBank/DDBJ databases">
        <title>Draft Genome Sequence of Phanerochaete sordida strain YK-624.</title>
        <authorList>
            <person name="Mori T."/>
            <person name="Dohra H."/>
            <person name="Suzuki T."/>
            <person name="Kawagishi H."/>
            <person name="Hirai H."/>
        </authorList>
    </citation>
    <scope>NUCLEOTIDE SEQUENCE [LARGE SCALE GENOMIC DNA]</scope>
    <source>
        <strain evidence="2 3">YK-624</strain>
    </source>
</reference>
<evidence type="ECO:0000256" key="1">
    <source>
        <dbReference type="SAM" id="MobiDB-lite"/>
    </source>
</evidence>
<sequence length="261" mass="26915">MIGFAAVCVLSPGRERAHAAAPGGGAHGHAVAGRCSARGAQAAHAAGSVTAVLHRDPRGAARAAPGGRKSRSVRAVRGRCAAQPGPGPRGCALPSAATLVRARALLVCAAGGRRGRLFARRVQGRAGVLVSLRGHAPLRWAGAPVRLGDAMSGCPARPVAPACRAQSASEMQMRQRPGQQQRPCAAYVSPLHAARHDAPRAPPQKPAKQQKQPGTAPPQRLSARGRCSSPLGRTPAREPRPPPRPRTRRRAPGPPPPPPPP</sequence>
<dbReference type="EMBL" id="BPQB01000077">
    <property type="protein sequence ID" value="GJE97850.1"/>
    <property type="molecule type" value="Genomic_DNA"/>
</dbReference>
<feature type="compositionally biased region" description="Pro residues" evidence="1">
    <location>
        <begin position="252"/>
        <end position="261"/>
    </location>
</feature>
<evidence type="ECO:0000313" key="3">
    <source>
        <dbReference type="Proteomes" id="UP000703269"/>
    </source>
</evidence>
<feature type="compositionally biased region" description="Low complexity" evidence="1">
    <location>
        <begin position="206"/>
        <end position="219"/>
    </location>
</feature>
<organism evidence="2 3">
    <name type="scientific">Phanerochaete sordida</name>
    <dbReference type="NCBI Taxonomy" id="48140"/>
    <lineage>
        <taxon>Eukaryota</taxon>
        <taxon>Fungi</taxon>
        <taxon>Dikarya</taxon>
        <taxon>Basidiomycota</taxon>
        <taxon>Agaricomycotina</taxon>
        <taxon>Agaricomycetes</taxon>
        <taxon>Polyporales</taxon>
        <taxon>Phanerochaetaceae</taxon>
        <taxon>Phanerochaete</taxon>
    </lineage>
</organism>
<name>A0A9P3GM28_9APHY</name>
<protein>
    <submittedName>
        <fullName evidence="2">Uncharacterized protein</fullName>
    </submittedName>
</protein>
<feature type="region of interest" description="Disordered" evidence="1">
    <location>
        <begin position="165"/>
        <end position="184"/>
    </location>
</feature>
<accession>A0A9P3GM28</accession>
<dbReference type="Proteomes" id="UP000703269">
    <property type="component" value="Unassembled WGS sequence"/>
</dbReference>
<dbReference type="AlphaFoldDB" id="A0A9P3GM28"/>
<feature type="region of interest" description="Disordered" evidence="1">
    <location>
        <begin position="193"/>
        <end position="261"/>
    </location>
</feature>